<keyword evidence="2" id="KW-0547">Nucleotide-binding</keyword>
<dbReference type="AlphaFoldDB" id="M5BSD6"/>
<organism evidence="2 3">
    <name type="scientific">Thanatephorus cucumeris (strain AG1-IB / isolate 7/3/14)</name>
    <name type="common">Lettuce bottom rot fungus</name>
    <name type="synonym">Rhizoctonia solani</name>
    <dbReference type="NCBI Taxonomy" id="1108050"/>
    <lineage>
        <taxon>Eukaryota</taxon>
        <taxon>Fungi</taxon>
        <taxon>Dikarya</taxon>
        <taxon>Basidiomycota</taxon>
        <taxon>Agaricomycotina</taxon>
        <taxon>Agaricomycetes</taxon>
        <taxon>Cantharellales</taxon>
        <taxon>Ceratobasidiaceae</taxon>
        <taxon>Rhizoctonia</taxon>
        <taxon>Rhizoctonia solani AG-1</taxon>
    </lineage>
</organism>
<dbReference type="CDD" id="cd21691">
    <property type="entry name" value="GH2-like_DHX8"/>
    <property type="match status" value="1"/>
</dbReference>
<evidence type="ECO:0000313" key="3">
    <source>
        <dbReference type="Proteomes" id="UP000012065"/>
    </source>
</evidence>
<dbReference type="HOGENOM" id="CLU_137694_0_0_1"/>
<dbReference type="GO" id="GO:0016787">
    <property type="term" value="F:hydrolase activity"/>
    <property type="evidence" value="ECO:0007669"/>
    <property type="project" value="UniProtKB-KW"/>
</dbReference>
<dbReference type="Proteomes" id="UP000012065">
    <property type="component" value="Unassembled WGS sequence"/>
</dbReference>
<accession>M5BSD6</accession>
<dbReference type="EMBL" id="CAOJ01005960">
    <property type="protein sequence ID" value="CCO30111.1"/>
    <property type="molecule type" value="Genomic_DNA"/>
</dbReference>
<feature type="compositionally biased region" description="Basic and acidic residues" evidence="1">
    <location>
        <begin position="88"/>
        <end position="100"/>
    </location>
</feature>
<protein>
    <submittedName>
        <fullName evidence="2">ATP-dependent RNA helicase DHX8/PRP22</fullName>
        <ecNumber evidence="2">3.6.1.-</ecNumber>
    </submittedName>
</protein>
<evidence type="ECO:0000256" key="1">
    <source>
        <dbReference type="SAM" id="MobiDB-lite"/>
    </source>
</evidence>
<dbReference type="GO" id="GO:0004386">
    <property type="term" value="F:helicase activity"/>
    <property type="evidence" value="ECO:0007669"/>
    <property type="project" value="UniProtKB-KW"/>
</dbReference>
<keyword evidence="2" id="KW-0378">Hydrolase</keyword>
<comment type="caution">
    <text evidence="2">The sequence shown here is derived from an EMBL/GenBank/DDBJ whole genome shotgun (WGS) entry which is preliminary data.</text>
</comment>
<feature type="compositionally biased region" description="Basic and acidic residues" evidence="1">
    <location>
        <begin position="121"/>
        <end position="138"/>
    </location>
</feature>
<dbReference type="EC" id="3.6.1.-" evidence="2"/>
<keyword evidence="2" id="KW-0347">Helicase</keyword>
<reference evidence="2 3" key="1">
    <citation type="journal article" date="2013" name="J. Biotechnol.">
        <title>Establishment and interpretation of the genome sequence of the phytopathogenic fungus Rhizoctonia solani AG1-IB isolate 7/3/14.</title>
        <authorList>
            <person name="Wibberg D.W."/>
            <person name="Jelonek L.J."/>
            <person name="Rupp O.R."/>
            <person name="Hennig M.H."/>
            <person name="Eikmeyer F.E."/>
            <person name="Goesmann A.G."/>
            <person name="Hartmann A.H."/>
            <person name="Borriss R.B."/>
            <person name="Grosch R.G."/>
            <person name="Puehler A.P."/>
            <person name="Schlueter A.S."/>
        </authorList>
    </citation>
    <scope>NUCLEOTIDE SEQUENCE [LARGE SCALE GENOMIC DNA]</scope>
    <source>
        <strain evidence="3">AG1-IB / isolate 7/3/14</strain>
    </source>
</reference>
<keyword evidence="2" id="KW-0067">ATP-binding</keyword>
<gene>
    <name evidence="2" type="ORF">BN14_04135</name>
</gene>
<name>M5BSD6_THACB</name>
<sequence>MDDIYQFELLSLTSTVAKEILNNAGINDKTLAEFIINLHEQSKTQDAFKQKLKDVGADFPESFVENLDRLILSLHPKYKRKKAKKAKKDGQPVDESDTKRRMFPGLSLPDQEWQPSNEFGKGNDKDVDGKDAASKEVDDLMSQLEGVAKKKASRPTAADFIETEPPSKRWLW</sequence>
<evidence type="ECO:0000313" key="2">
    <source>
        <dbReference type="EMBL" id="CCO30111.1"/>
    </source>
</evidence>
<proteinExistence type="predicted"/>
<dbReference type="InterPro" id="IPR049588">
    <property type="entry name" value="DHX8_GH2-like"/>
</dbReference>
<feature type="region of interest" description="Disordered" evidence="1">
    <location>
        <begin position="80"/>
        <end position="172"/>
    </location>
</feature>